<dbReference type="PANTHER" id="PTHR35936">
    <property type="entry name" value="MEMBRANE-BOUND LYTIC MUREIN TRANSGLYCOSYLASE F"/>
    <property type="match status" value="1"/>
</dbReference>
<gene>
    <name evidence="5" type="ORF">EOT10_31110</name>
</gene>
<dbReference type="EMBL" id="RZYA01000019">
    <property type="protein sequence ID" value="RVU18955.1"/>
    <property type="molecule type" value="Genomic_DNA"/>
</dbReference>
<accession>A0A437P9M5</accession>
<reference evidence="5 6" key="1">
    <citation type="submission" date="2019-01" db="EMBL/GenBank/DDBJ databases">
        <title>Genome sequences of Streptomyces and Rhizobium isolates collected from root and soil.</title>
        <authorList>
            <person name="Chhettri S."/>
            <person name="Sevigny J.L."/>
            <person name="Sen A."/>
            <person name="Ennis N."/>
            <person name="Tisa L."/>
        </authorList>
    </citation>
    <scope>NUCLEOTIDE SEQUENCE [LARGE SCALE GENOMIC DNA]</scope>
    <source>
        <strain evidence="5 6">San01</strain>
    </source>
</reference>
<evidence type="ECO:0000313" key="5">
    <source>
        <dbReference type="EMBL" id="RVU18955.1"/>
    </source>
</evidence>
<name>A0A437P9M5_9ACTN</name>
<dbReference type="CDD" id="cd01004">
    <property type="entry name" value="PBP2_MidA_like"/>
    <property type="match status" value="1"/>
</dbReference>
<evidence type="ECO:0000256" key="2">
    <source>
        <dbReference type="SAM" id="MobiDB-lite"/>
    </source>
</evidence>
<dbReference type="Pfam" id="PF00497">
    <property type="entry name" value="SBP_bac_3"/>
    <property type="match status" value="1"/>
</dbReference>
<feature type="domain" description="Solute-binding protein family 3/N-terminal" evidence="4">
    <location>
        <begin position="75"/>
        <end position="304"/>
    </location>
</feature>
<feature type="compositionally biased region" description="Low complexity" evidence="2">
    <location>
        <begin position="45"/>
        <end position="55"/>
    </location>
</feature>
<keyword evidence="1 3" id="KW-0732">Signal</keyword>
<protein>
    <submittedName>
        <fullName evidence="5">ABC transporter substrate-binding protein</fullName>
    </submittedName>
</protein>
<dbReference type="Proteomes" id="UP000283128">
    <property type="component" value="Unassembled WGS sequence"/>
</dbReference>
<keyword evidence="6" id="KW-1185">Reference proteome</keyword>
<organism evidence="5 6">
    <name type="scientific">Streptomyces antnestii</name>
    <dbReference type="NCBI Taxonomy" id="2494256"/>
    <lineage>
        <taxon>Bacteria</taxon>
        <taxon>Bacillati</taxon>
        <taxon>Actinomycetota</taxon>
        <taxon>Actinomycetes</taxon>
        <taxon>Kitasatosporales</taxon>
        <taxon>Streptomycetaceae</taxon>
        <taxon>Streptomyces</taxon>
    </lineage>
</organism>
<sequence length="318" mass="33501">MHIWLSGPRACRTKRAASAGMALAGLLPLLAACGGSPSADANGKGPAAPSGSAAAQREDTKLAAMLPKKVRDSGQLVVAEGDDYPPLVSLGSDNKTLIGMEPELMTSVGQILGVKVKFSKTSFDSIIGGVQSRRYDLAIQAMLDKPERRQHVTFVDYFKTSSAILVQQKNAGSIKSLGDLCGHTAAVENGTAQVDDIDAQAKKCKAAGKPAAKPLVFPDSVGCFQALSTGRADAFVGGTPTVAYQAEQSHGQMKQVGEPYRFLPYGILVNKQDKKLVEAVRQALQKLIDNGSYAKILKRWNVESGALDRATVNGGTTT</sequence>
<dbReference type="Gene3D" id="3.40.190.10">
    <property type="entry name" value="Periplasmic binding protein-like II"/>
    <property type="match status" value="2"/>
</dbReference>
<dbReference type="OrthoDB" id="4577708at2"/>
<feature type="region of interest" description="Disordered" evidence="2">
    <location>
        <begin position="38"/>
        <end position="58"/>
    </location>
</feature>
<proteinExistence type="predicted"/>
<comment type="caution">
    <text evidence="5">The sequence shown here is derived from an EMBL/GenBank/DDBJ whole genome shotgun (WGS) entry which is preliminary data.</text>
</comment>
<dbReference type="SMART" id="SM00062">
    <property type="entry name" value="PBPb"/>
    <property type="match status" value="1"/>
</dbReference>
<dbReference type="RefSeq" id="WP_127831705.1">
    <property type="nucleotide sequence ID" value="NZ_RZYA01000019.1"/>
</dbReference>
<evidence type="ECO:0000259" key="4">
    <source>
        <dbReference type="SMART" id="SM00062"/>
    </source>
</evidence>
<evidence type="ECO:0000256" key="1">
    <source>
        <dbReference type="ARBA" id="ARBA00022729"/>
    </source>
</evidence>
<dbReference type="InterPro" id="IPR001638">
    <property type="entry name" value="Solute-binding_3/MltF_N"/>
</dbReference>
<dbReference type="AlphaFoldDB" id="A0A437P9M5"/>
<feature type="signal peptide" evidence="3">
    <location>
        <begin position="1"/>
        <end position="31"/>
    </location>
</feature>
<evidence type="ECO:0000256" key="3">
    <source>
        <dbReference type="SAM" id="SignalP"/>
    </source>
</evidence>
<dbReference type="PANTHER" id="PTHR35936:SF17">
    <property type="entry name" value="ARGININE-BINDING EXTRACELLULAR PROTEIN ARTP"/>
    <property type="match status" value="1"/>
</dbReference>
<dbReference type="SUPFAM" id="SSF53850">
    <property type="entry name" value="Periplasmic binding protein-like II"/>
    <property type="match status" value="1"/>
</dbReference>
<evidence type="ECO:0000313" key="6">
    <source>
        <dbReference type="Proteomes" id="UP000283128"/>
    </source>
</evidence>
<feature type="chain" id="PRO_5039540217" evidence="3">
    <location>
        <begin position="32"/>
        <end position="318"/>
    </location>
</feature>